<dbReference type="SUPFAM" id="SSF46689">
    <property type="entry name" value="Homeodomain-like"/>
    <property type="match status" value="1"/>
</dbReference>
<dbReference type="GO" id="GO:0003700">
    <property type="term" value="F:DNA-binding transcription factor activity"/>
    <property type="evidence" value="ECO:0007669"/>
    <property type="project" value="InterPro"/>
</dbReference>
<dbReference type="InterPro" id="IPR032687">
    <property type="entry name" value="AraC-type_N"/>
</dbReference>
<evidence type="ECO:0000259" key="4">
    <source>
        <dbReference type="PROSITE" id="PS01124"/>
    </source>
</evidence>
<dbReference type="InterPro" id="IPR020449">
    <property type="entry name" value="Tscrpt_reg_AraC-type_HTH"/>
</dbReference>
<feature type="domain" description="HTH araC/xylS-type" evidence="4">
    <location>
        <begin position="235"/>
        <end position="332"/>
    </location>
</feature>
<evidence type="ECO:0000256" key="3">
    <source>
        <dbReference type="ARBA" id="ARBA00023163"/>
    </source>
</evidence>
<evidence type="ECO:0000313" key="5">
    <source>
        <dbReference type="EMBL" id="MBA6413151.1"/>
    </source>
</evidence>
<dbReference type="Gene3D" id="1.10.10.60">
    <property type="entry name" value="Homeodomain-like"/>
    <property type="match status" value="1"/>
</dbReference>
<keyword evidence="3" id="KW-0804">Transcription</keyword>
<dbReference type="GO" id="GO:0000976">
    <property type="term" value="F:transcription cis-regulatory region binding"/>
    <property type="evidence" value="ECO:0007669"/>
    <property type="project" value="TreeGrafter"/>
</dbReference>
<keyword evidence="2" id="KW-0238">DNA-binding</keyword>
<dbReference type="PRINTS" id="PR00032">
    <property type="entry name" value="HTHARAC"/>
</dbReference>
<dbReference type="PANTHER" id="PTHR47894:SF1">
    <property type="entry name" value="HTH-TYPE TRANSCRIPTIONAL REGULATOR VQSM"/>
    <property type="match status" value="1"/>
</dbReference>
<dbReference type="Proteomes" id="UP000539350">
    <property type="component" value="Unassembled WGS sequence"/>
</dbReference>
<evidence type="ECO:0000313" key="6">
    <source>
        <dbReference type="Proteomes" id="UP000539350"/>
    </source>
</evidence>
<evidence type="ECO:0000256" key="1">
    <source>
        <dbReference type="ARBA" id="ARBA00023015"/>
    </source>
</evidence>
<protein>
    <submittedName>
        <fullName evidence="5">AraC family transcriptional regulator</fullName>
    </submittedName>
</protein>
<dbReference type="InterPro" id="IPR009057">
    <property type="entry name" value="Homeodomain-like_sf"/>
</dbReference>
<dbReference type="PROSITE" id="PS01124">
    <property type="entry name" value="HTH_ARAC_FAMILY_2"/>
    <property type="match status" value="1"/>
</dbReference>
<dbReference type="PANTHER" id="PTHR47894">
    <property type="entry name" value="HTH-TYPE TRANSCRIPTIONAL REGULATOR GADX"/>
    <property type="match status" value="1"/>
</dbReference>
<reference evidence="5 6" key="1">
    <citation type="submission" date="2020-07" db="EMBL/GenBank/DDBJ databases">
        <title>Halieaceae bacterium, F7430, whole genome shotgun sequencing project.</title>
        <authorList>
            <person name="Jiang S."/>
            <person name="Liu Z.W."/>
            <person name="Du Z.J."/>
        </authorList>
    </citation>
    <scope>NUCLEOTIDE SEQUENCE [LARGE SCALE GENOMIC DNA]</scope>
    <source>
        <strain evidence="5 6">F7430</strain>
    </source>
</reference>
<sequence length="336" mass="37634">MNTDARYIVWLLDQLSSLGLDAEALAANNGISPSQLEGPDQVVTAEQHQGLLRAALAASKNPGLGLELGLRRSLVTLDQFAYLMMSSANLRAATEAGLRYQNYTGRFSGGQIIISFSEAANEGCYQIYANPSLGDLRLLAIEDVLTNILTTCRWILGKDLPLSRLNCDYPSPPHAERYSEIFDCPLQFDAPHTELFFEASILDEPLPHSSPHSAKLYEKLCEEKSIERNRGDVAWRLWQMVVRDPSQPPTLEAAASELHYSARTLSRKLQAQGWQYQELVDRVREIQARRFLSDPRLSLSEVAQKVGYADSSGFNRAFKKWTGHTPKAYRDALFAR</sequence>
<comment type="caution">
    <text evidence="5">The sequence shown here is derived from an EMBL/GenBank/DDBJ whole genome shotgun (WGS) entry which is preliminary data.</text>
</comment>
<dbReference type="SMART" id="SM00342">
    <property type="entry name" value="HTH_ARAC"/>
    <property type="match status" value="1"/>
</dbReference>
<organism evidence="5 6">
    <name type="scientific">Sediminihaliea albiluteola</name>
    <dbReference type="NCBI Taxonomy" id="2758564"/>
    <lineage>
        <taxon>Bacteria</taxon>
        <taxon>Pseudomonadati</taxon>
        <taxon>Pseudomonadota</taxon>
        <taxon>Gammaproteobacteria</taxon>
        <taxon>Cellvibrionales</taxon>
        <taxon>Halieaceae</taxon>
        <taxon>Sediminihaliea</taxon>
    </lineage>
</organism>
<gene>
    <name evidence="5" type="ORF">H2508_08525</name>
</gene>
<dbReference type="Pfam" id="PF12833">
    <property type="entry name" value="HTH_18"/>
    <property type="match status" value="1"/>
</dbReference>
<proteinExistence type="predicted"/>
<keyword evidence="1" id="KW-0805">Transcription regulation</keyword>
<dbReference type="EMBL" id="JACFXU010000014">
    <property type="protein sequence ID" value="MBA6413151.1"/>
    <property type="molecule type" value="Genomic_DNA"/>
</dbReference>
<dbReference type="Pfam" id="PF12625">
    <property type="entry name" value="Arabinose_bd"/>
    <property type="match status" value="1"/>
</dbReference>
<name>A0A7W2YJ41_9GAMM</name>
<accession>A0A7W2YJ41</accession>
<dbReference type="AlphaFoldDB" id="A0A7W2YJ41"/>
<keyword evidence="6" id="KW-1185">Reference proteome</keyword>
<dbReference type="InterPro" id="IPR018060">
    <property type="entry name" value="HTH_AraC"/>
</dbReference>
<evidence type="ECO:0000256" key="2">
    <source>
        <dbReference type="ARBA" id="ARBA00023125"/>
    </source>
</evidence>
<dbReference type="GO" id="GO:0005829">
    <property type="term" value="C:cytosol"/>
    <property type="evidence" value="ECO:0007669"/>
    <property type="project" value="TreeGrafter"/>
</dbReference>